<feature type="transmembrane region" description="Helical" evidence="1">
    <location>
        <begin position="52"/>
        <end position="71"/>
    </location>
</feature>
<feature type="transmembrane region" description="Helical" evidence="1">
    <location>
        <begin position="123"/>
        <end position="140"/>
    </location>
</feature>
<keyword evidence="3" id="KW-0808">Transferase</keyword>
<feature type="transmembrane region" description="Helical" evidence="1">
    <location>
        <begin position="310"/>
        <end position="330"/>
    </location>
</feature>
<reference evidence="3 4" key="1">
    <citation type="submission" date="2020-02" db="EMBL/GenBank/DDBJ databases">
        <title>Geodermatophilus sabuli CPCC 205279 I12A-02694.</title>
        <authorList>
            <person name="Jiang Z."/>
        </authorList>
    </citation>
    <scope>NUCLEOTIDE SEQUENCE [LARGE SCALE GENOMIC DNA]</scope>
    <source>
        <strain evidence="3 4">I12A-02694</strain>
    </source>
</reference>
<sequence length="338" mass="34597">MTGPREPAVDAVRALAVGGVVLGHWLVTAPVLVDGAVRADSPLRGVPGLAPASWLLQTLGLFFLAAGFAAARSGGGWWPRVRRLLSAVTTLVAVVGVAAAALAWTGAPQGVVRTAVLLPLRPLWFLAVYLVLLAATPALLRLDRRWGARAAAVPVLLTLLLPLAGPVPVAVAAPLAWWTPWQLGVAMARRPLPPRASWALLLGGVLAVALLVGPGGLPDTAVGVPGARASNLDPPSAATLALALAQTGAVGIALPGLRRLGRTRAVAAVDRAALPVFLAHQPLLVALWLGTLPLAPVPGLHDAPAGWGWLLHRAGWAALCAGVLVATLAATRRTAPHR</sequence>
<dbReference type="AlphaFoldDB" id="A0A7K3VXH6"/>
<keyword evidence="1" id="KW-1133">Transmembrane helix</keyword>
<keyword evidence="1" id="KW-0812">Transmembrane</keyword>
<feature type="transmembrane region" description="Helical" evidence="1">
    <location>
        <begin position="198"/>
        <end position="217"/>
    </location>
</feature>
<feature type="transmembrane region" description="Helical" evidence="1">
    <location>
        <begin position="269"/>
        <end position="290"/>
    </location>
</feature>
<evidence type="ECO:0000259" key="2">
    <source>
        <dbReference type="Pfam" id="PF01757"/>
    </source>
</evidence>
<feature type="transmembrane region" description="Helical" evidence="1">
    <location>
        <begin position="237"/>
        <end position="257"/>
    </location>
</feature>
<name>A0A7K3VXH6_9ACTN</name>
<protein>
    <submittedName>
        <fullName evidence="3">Acyltransferase family protein</fullName>
    </submittedName>
</protein>
<accession>A0A7K3VXH6</accession>
<evidence type="ECO:0000313" key="4">
    <source>
        <dbReference type="Proteomes" id="UP000470246"/>
    </source>
</evidence>
<dbReference type="EMBL" id="JAAGWF010000007">
    <property type="protein sequence ID" value="NEK57355.1"/>
    <property type="molecule type" value="Genomic_DNA"/>
</dbReference>
<feature type="transmembrane region" description="Helical" evidence="1">
    <location>
        <begin position="12"/>
        <end position="32"/>
    </location>
</feature>
<feature type="transmembrane region" description="Helical" evidence="1">
    <location>
        <begin position="83"/>
        <end position="103"/>
    </location>
</feature>
<gene>
    <name evidence="3" type="ORF">GCU56_05640</name>
</gene>
<keyword evidence="4" id="KW-1185">Reference proteome</keyword>
<dbReference type="RefSeq" id="WP_163480537.1">
    <property type="nucleotide sequence ID" value="NZ_JAAGWF010000007.1"/>
</dbReference>
<dbReference type="GO" id="GO:0016747">
    <property type="term" value="F:acyltransferase activity, transferring groups other than amino-acyl groups"/>
    <property type="evidence" value="ECO:0007669"/>
    <property type="project" value="InterPro"/>
</dbReference>
<comment type="caution">
    <text evidence="3">The sequence shown here is derived from an EMBL/GenBank/DDBJ whole genome shotgun (WGS) entry which is preliminary data.</text>
</comment>
<evidence type="ECO:0000313" key="3">
    <source>
        <dbReference type="EMBL" id="NEK57355.1"/>
    </source>
</evidence>
<dbReference type="Pfam" id="PF01757">
    <property type="entry name" value="Acyl_transf_3"/>
    <property type="match status" value="1"/>
</dbReference>
<keyword evidence="1" id="KW-0472">Membrane</keyword>
<feature type="domain" description="Acyltransferase 3" evidence="2">
    <location>
        <begin position="8"/>
        <end position="328"/>
    </location>
</feature>
<organism evidence="3 4">
    <name type="scientific">Geodermatophilus sabuli</name>
    <dbReference type="NCBI Taxonomy" id="1564158"/>
    <lineage>
        <taxon>Bacteria</taxon>
        <taxon>Bacillati</taxon>
        <taxon>Actinomycetota</taxon>
        <taxon>Actinomycetes</taxon>
        <taxon>Geodermatophilales</taxon>
        <taxon>Geodermatophilaceae</taxon>
        <taxon>Geodermatophilus</taxon>
    </lineage>
</organism>
<evidence type="ECO:0000256" key="1">
    <source>
        <dbReference type="SAM" id="Phobius"/>
    </source>
</evidence>
<proteinExistence type="predicted"/>
<dbReference type="InterPro" id="IPR002656">
    <property type="entry name" value="Acyl_transf_3_dom"/>
</dbReference>
<keyword evidence="3" id="KW-0012">Acyltransferase</keyword>
<dbReference type="Proteomes" id="UP000470246">
    <property type="component" value="Unassembled WGS sequence"/>
</dbReference>